<dbReference type="EMBL" id="BAAAGS010000086">
    <property type="protein sequence ID" value="GAA0560412.1"/>
    <property type="molecule type" value="Genomic_DNA"/>
</dbReference>
<sequence length="271" mass="29228">MVISAKTCFLAPSAARVYDFLLGGKDHYAVDREVAQQFLAVAPDAGRAALANRAFVRRAVRHLVADAGIRQFIDLGAGLPARGNVHEIAHSFDPGARVVYVDNDPMVVAHSRALLADDATTTAVHADVVRLEEIVGDPEVHRFIDFDEPVGILLFAVLHHVRDEDDPAGVTATLRRALPSGSHLALSHFHNPAQADPEVASQAETSEKLLSDALGTGRWRSRAEILDLLAGFDVLQPGVVPLADWRPDPADPSPSLDLMHHQFLGAVARKP</sequence>
<name>A0ABN1E7R1_SACER</name>
<organism evidence="1 2">
    <name type="scientific">Saccharopolyspora erythraea</name>
    <name type="common">Streptomyces erythraeus</name>
    <dbReference type="NCBI Taxonomy" id="1836"/>
    <lineage>
        <taxon>Bacteria</taxon>
        <taxon>Bacillati</taxon>
        <taxon>Actinomycetota</taxon>
        <taxon>Actinomycetes</taxon>
        <taxon>Pseudonocardiales</taxon>
        <taxon>Pseudonocardiaceae</taxon>
        <taxon>Saccharopolyspora</taxon>
    </lineage>
</organism>
<keyword evidence="2" id="KW-1185">Reference proteome</keyword>
<dbReference type="Gene3D" id="3.40.50.150">
    <property type="entry name" value="Vaccinia Virus protein VP39"/>
    <property type="match status" value="1"/>
</dbReference>
<dbReference type="PIRSF" id="PIRSF017393">
    <property type="entry name" value="MTase_SAV2177"/>
    <property type="match status" value="1"/>
</dbReference>
<dbReference type="InterPro" id="IPR029063">
    <property type="entry name" value="SAM-dependent_MTases_sf"/>
</dbReference>
<keyword evidence="1" id="KW-0489">Methyltransferase</keyword>
<dbReference type="InterPro" id="IPR006764">
    <property type="entry name" value="SAM_dep_MeTrfase_SAV2177_type"/>
</dbReference>
<evidence type="ECO:0000313" key="2">
    <source>
        <dbReference type="Proteomes" id="UP001500729"/>
    </source>
</evidence>
<protein>
    <submittedName>
        <fullName evidence="1">SAM-dependent methyltransferase</fullName>
    </submittedName>
</protein>
<gene>
    <name evidence="1" type="ORF">GCM10009533_66850</name>
</gene>
<dbReference type="GO" id="GO:0032259">
    <property type="term" value="P:methylation"/>
    <property type="evidence" value="ECO:0007669"/>
    <property type="project" value="UniProtKB-KW"/>
</dbReference>
<dbReference type="Pfam" id="PF04672">
    <property type="entry name" value="Methyltransf_19"/>
    <property type="match status" value="1"/>
</dbReference>
<dbReference type="Proteomes" id="UP001500729">
    <property type="component" value="Unassembled WGS sequence"/>
</dbReference>
<accession>A0ABN1E7R1</accession>
<keyword evidence="1" id="KW-0808">Transferase</keyword>
<evidence type="ECO:0000313" key="1">
    <source>
        <dbReference type="EMBL" id="GAA0560412.1"/>
    </source>
</evidence>
<dbReference type="GO" id="GO:0008168">
    <property type="term" value="F:methyltransferase activity"/>
    <property type="evidence" value="ECO:0007669"/>
    <property type="project" value="UniProtKB-KW"/>
</dbReference>
<dbReference type="SUPFAM" id="SSF53335">
    <property type="entry name" value="S-adenosyl-L-methionine-dependent methyltransferases"/>
    <property type="match status" value="1"/>
</dbReference>
<proteinExistence type="predicted"/>
<comment type="caution">
    <text evidence="1">The sequence shown here is derived from an EMBL/GenBank/DDBJ whole genome shotgun (WGS) entry which is preliminary data.</text>
</comment>
<reference evidence="1 2" key="1">
    <citation type="journal article" date="2019" name="Int. J. Syst. Evol. Microbiol.">
        <title>The Global Catalogue of Microorganisms (GCM) 10K type strain sequencing project: providing services to taxonomists for standard genome sequencing and annotation.</title>
        <authorList>
            <consortium name="The Broad Institute Genomics Platform"/>
            <consortium name="The Broad Institute Genome Sequencing Center for Infectious Disease"/>
            <person name="Wu L."/>
            <person name="Ma J."/>
        </authorList>
    </citation>
    <scope>NUCLEOTIDE SEQUENCE [LARGE SCALE GENOMIC DNA]</scope>
    <source>
        <strain evidence="1 2">JCM 10303</strain>
    </source>
</reference>